<reference evidence="1" key="2">
    <citation type="journal article" date="2015" name="Data Brief">
        <title>Shoot transcriptome of the giant reed, Arundo donax.</title>
        <authorList>
            <person name="Barrero R.A."/>
            <person name="Guerrero F.D."/>
            <person name="Moolhuijzen P."/>
            <person name="Goolsby J.A."/>
            <person name="Tidwell J."/>
            <person name="Bellgard S.E."/>
            <person name="Bellgard M.I."/>
        </authorList>
    </citation>
    <scope>NUCLEOTIDE SEQUENCE</scope>
    <source>
        <tissue evidence="1">Shoot tissue taken approximately 20 cm above the soil surface</tissue>
    </source>
</reference>
<proteinExistence type="predicted"/>
<dbReference type="AlphaFoldDB" id="A0A0A9EA77"/>
<evidence type="ECO:0000313" key="1">
    <source>
        <dbReference type="EMBL" id="JAD96956.1"/>
    </source>
</evidence>
<organism evidence="1">
    <name type="scientific">Arundo donax</name>
    <name type="common">Giant reed</name>
    <name type="synonym">Donax arundinaceus</name>
    <dbReference type="NCBI Taxonomy" id="35708"/>
    <lineage>
        <taxon>Eukaryota</taxon>
        <taxon>Viridiplantae</taxon>
        <taxon>Streptophyta</taxon>
        <taxon>Embryophyta</taxon>
        <taxon>Tracheophyta</taxon>
        <taxon>Spermatophyta</taxon>
        <taxon>Magnoliopsida</taxon>
        <taxon>Liliopsida</taxon>
        <taxon>Poales</taxon>
        <taxon>Poaceae</taxon>
        <taxon>PACMAD clade</taxon>
        <taxon>Arundinoideae</taxon>
        <taxon>Arundineae</taxon>
        <taxon>Arundo</taxon>
    </lineage>
</organism>
<sequence length="37" mass="4316">MVTGPRIWRGTHYARMGYSISKTNLGDFCLRLFKLLI</sequence>
<protein>
    <submittedName>
        <fullName evidence="1">Uncharacterized protein</fullName>
    </submittedName>
</protein>
<dbReference type="EMBL" id="GBRH01200939">
    <property type="protein sequence ID" value="JAD96956.1"/>
    <property type="molecule type" value="Transcribed_RNA"/>
</dbReference>
<name>A0A0A9EA77_ARUDO</name>
<reference evidence="1" key="1">
    <citation type="submission" date="2014-09" db="EMBL/GenBank/DDBJ databases">
        <authorList>
            <person name="Magalhaes I.L.F."/>
            <person name="Oliveira U."/>
            <person name="Santos F.R."/>
            <person name="Vidigal T.H.D.A."/>
            <person name="Brescovit A.D."/>
            <person name="Santos A.J."/>
        </authorList>
    </citation>
    <scope>NUCLEOTIDE SEQUENCE</scope>
    <source>
        <tissue evidence="1">Shoot tissue taken approximately 20 cm above the soil surface</tissue>
    </source>
</reference>
<accession>A0A0A9EA77</accession>